<gene>
    <name evidence="1" type="primary">ORF189009</name>
</gene>
<organism evidence="1">
    <name type="scientific">Arion vulgaris</name>
    <dbReference type="NCBI Taxonomy" id="1028688"/>
    <lineage>
        <taxon>Eukaryota</taxon>
        <taxon>Metazoa</taxon>
        <taxon>Spiralia</taxon>
        <taxon>Lophotrochozoa</taxon>
        <taxon>Mollusca</taxon>
        <taxon>Gastropoda</taxon>
        <taxon>Heterobranchia</taxon>
        <taxon>Euthyneura</taxon>
        <taxon>Panpulmonata</taxon>
        <taxon>Eupulmonata</taxon>
        <taxon>Stylommatophora</taxon>
        <taxon>Helicina</taxon>
        <taxon>Arionoidea</taxon>
        <taxon>Arionidae</taxon>
        <taxon>Arion</taxon>
    </lineage>
</organism>
<dbReference type="AlphaFoldDB" id="A0A0B7BI79"/>
<evidence type="ECO:0000313" key="1">
    <source>
        <dbReference type="EMBL" id="CEK92587.1"/>
    </source>
</evidence>
<proteinExistence type="predicted"/>
<reference evidence="1" key="1">
    <citation type="submission" date="2014-12" db="EMBL/GenBank/DDBJ databases">
        <title>Insight into the proteome of Arion vulgaris.</title>
        <authorList>
            <person name="Aradska J."/>
            <person name="Bulat T."/>
            <person name="Smidak R."/>
            <person name="Sarate P."/>
            <person name="Gangsoo J."/>
            <person name="Sialana F."/>
            <person name="Bilban M."/>
            <person name="Lubec G."/>
        </authorList>
    </citation>
    <scope>NUCLEOTIDE SEQUENCE</scope>
    <source>
        <tissue evidence="1">Skin</tissue>
    </source>
</reference>
<dbReference type="EMBL" id="HACG01045722">
    <property type="protein sequence ID" value="CEK92587.1"/>
    <property type="molecule type" value="Transcribed_RNA"/>
</dbReference>
<name>A0A0B7BI79_9EUPU</name>
<sequence>MNQLQKEHWPTKTNINAKGYMTIAHKTIAHIGNCKHDNCTHKNRKHCTFTRQMYT</sequence>
<protein>
    <submittedName>
        <fullName evidence="1">Uncharacterized protein</fullName>
    </submittedName>
</protein>
<accession>A0A0B7BI79</accession>